<dbReference type="SMART" id="SM00642">
    <property type="entry name" value="Aamy"/>
    <property type="match status" value="1"/>
</dbReference>
<feature type="active site" description="Nucleophile" evidence="13">
    <location>
        <position position="210"/>
    </location>
</feature>
<evidence type="ECO:0000256" key="10">
    <source>
        <dbReference type="ARBA" id="ARBA00023180"/>
    </source>
</evidence>
<dbReference type="GO" id="GO:0004556">
    <property type="term" value="F:alpha-amylase activity"/>
    <property type="evidence" value="ECO:0007669"/>
    <property type="project" value="UniProtKB-EC"/>
</dbReference>
<feature type="active site" description="Proton donor" evidence="13">
    <location>
        <position position="234"/>
    </location>
</feature>
<keyword evidence="12" id="KW-0326">Glycosidase</keyword>
<keyword evidence="11" id="KW-0119">Carbohydrate metabolism</keyword>
<proteinExistence type="inferred from homology"/>
<evidence type="ECO:0000256" key="2">
    <source>
        <dbReference type="ARBA" id="ARBA00001913"/>
    </source>
</evidence>
<feature type="binding site" evidence="15">
    <location>
        <position position="166"/>
    </location>
    <ligand>
        <name>Ca(2+)</name>
        <dbReference type="ChEBI" id="CHEBI:29108"/>
        <label>1</label>
    </ligand>
</feature>
<keyword evidence="6" id="KW-0732">Signal</keyword>
<dbReference type="InterPro" id="IPR015340">
    <property type="entry name" value="A_amylase_C_dom"/>
</dbReference>
<feature type="binding site" evidence="15">
    <location>
        <position position="234"/>
    </location>
    <ligand>
        <name>Ca(2+)</name>
        <dbReference type="ChEBI" id="CHEBI:29108"/>
        <label>2</label>
    </ligand>
</feature>
<keyword evidence="20" id="KW-1185">Reference proteome</keyword>
<evidence type="ECO:0000313" key="19">
    <source>
        <dbReference type="EMBL" id="RPA99053.1"/>
    </source>
</evidence>
<evidence type="ECO:0000256" key="5">
    <source>
        <dbReference type="ARBA" id="ARBA00022723"/>
    </source>
</evidence>
<dbReference type="Pfam" id="PF00128">
    <property type="entry name" value="Alpha-amylase"/>
    <property type="match status" value="1"/>
</dbReference>
<keyword evidence="8 15" id="KW-0106">Calcium</keyword>
<dbReference type="PANTHER" id="PTHR10357:SF215">
    <property type="entry name" value="ALPHA-AMYLASE 1"/>
    <property type="match status" value="1"/>
</dbReference>
<evidence type="ECO:0000256" key="3">
    <source>
        <dbReference type="ARBA" id="ARBA00008061"/>
    </source>
</evidence>
<sequence length="477" mass="52585">MYCLARTLNIKSAATPAQWRSRSIYRVLTDRFALTDGPTSASCNTENRLIKKLDYIQGVGFTAVWISPIVKNIPRPQPMAKPITATGAQDINSLNEHFGSAADLKALCNALHACGMYLMVDVAPNHFAYAGSGTAVGYRKFVPFNSQSYFDSFCWVANYNDQNMVEERWLGDNSVSLPDVDTNQPFVQSTYNTWIQNLVLTYRIDGLRIDTAKHVEESFWDSSNNAAGIYAVGEVYSGDKAYTCGYQSASMVFSTSQCEYHFYEQVDTRPNRLQLLSSTESLPIHEWEILELVSMISNVKDNCLDSTLLGTFSENHDIPRFASYTVYAGQEQHYAGGNNPYNREATWLSGCSTTSTLYRHIASLNQIRNQAIYKSGDSYLTYKNWVIYPSGNALATRKSYDNAAIIIVLNNMGSNGCANTFTLANTRYSQGATIYDVLSCTSVTAGSGGTVHVSTTAGLPKVFYPAAMLSGSGICGL</sequence>
<feature type="binding site" evidence="17">
    <location>
        <position position="126"/>
    </location>
    <ligand>
        <name>substrate</name>
    </ligand>
</feature>
<feature type="binding site" evidence="15">
    <location>
        <position position="210"/>
    </location>
    <ligand>
        <name>Ca(2+)</name>
        <dbReference type="ChEBI" id="CHEBI:29108"/>
        <label>2</label>
    </ligand>
</feature>
<feature type="site" description="Transition state stabilizer" evidence="14">
    <location>
        <position position="317"/>
    </location>
</feature>
<dbReference type="InterPro" id="IPR013777">
    <property type="entry name" value="A-amylase-like"/>
</dbReference>
<evidence type="ECO:0000256" key="17">
    <source>
        <dbReference type="PIRSR" id="PIRSR001024-5"/>
    </source>
</evidence>
<evidence type="ECO:0000256" key="11">
    <source>
        <dbReference type="ARBA" id="ARBA00023277"/>
    </source>
</evidence>
<dbReference type="OrthoDB" id="204980at2759"/>
<name>A0A3N4JLC9_9PEZI</name>
<dbReference type="PIRSF" id="PIRSF001024">
    <property type="entry name" value="Alph-amyl_fung"/>
    <property type="match status" value="1"/>
</dbReference>
<accession>A0A3N4JLC9</accession>
<keyword evidence="10" id="KW-0325">Glycoprotein</keyword>
<protein>
    <recommendedName>
        <fullName evidence="4">alpha-amylase</fullName>
        <ecNumber evidence="4">3.2.1.1</ecNumber>
    </recommendedName>
</protein>
<feature type="disulfide bond" evidence="16">
    <location>
        <begin position="440"/>
        <end position="475"/>
    </location>
</feature>
<feature type="binding site" evidence="17">
    <location>
        <position position="317"/>
    </location>
    <ligand>
        <name>substrate</name>
    </ligand>
</feature>
<evidence type="ECO:0000256" key="15">
    <source>
        <dbReference type="PIRSR" id="PIRSR001024-3"/>
    </source>
</evidence>
<dbReference type="AlphaFoldDB" id="A0A3N4JLC9"/>
<evidence type="ECO:0000256" key="4">
    <source>
        <dbReference type="ARBA" id="ARBA00012595"/>
    </source>
</evidence>
<dbReference type="Gene3D" id="2.60.40.1180">
    <property type="entry name" value="Golgi alpha-mannosidase II"/>
    <property type="match status" value="1"/>
</dbReference>
<dbReference type="GO" id="GO:0005509">
    <property type="term" value="F:calcium ion binding"/>
    <property type="evidence" value="ECO:0007669"/>
    <property type="project" value="InterPro"/>
</dbReference>
<comment type="similarity">
    <text evidence="3">Belongs to the glycosyl hydrolase 13 family.</text>
</comment>
<dbReference type="InterPro" id="IPR006047">
    <property type="entry name" value="GH13_cat_dom"/>
</dbReference>
<evidence type="ECO:0000256" key="8">
    <source>
        <dbReference type="ARBA" id="ARBA00022837"/>
    </source>
</evidence>
<feature type="binding site" evidence="15">
    <location>
        <position position="179"/>
    </location>
    <ligand>
        <name>Ca(2+)</name>
        <dbReference type="ChEBI" id="CHEBI:29108"/>
        <label>1</label>
    </ligand>
</feature>
<feature type="binding site" evidence="17">
    <location>
        <position position="343"/>
    </location>
    <ligand>
        <name>substrate</name>
    </ligand>
</feature>
<feature type="binding site" evidence="15">
    <location>
        <position position="125"/>
    </location>
    <ligand>
        <name>Ca(2+)</name>
        <dbReference type="ChEBI" id="CHEBI:29108"/>
        <label>1</label>
    </ligand>
</feature>
<feature type="domain" description="Glycosyl hydrolase family 13 catalytic" evidence="18">
    <location>
        <begin position="26"/>
        <end position="368"/>
    </location>
</feature>
<dbReference type="SUPFAM" id="SSF51445">
    <property type="entry name" value="(Trans)glycosidases"/>
    <property type="match status" value="1"/>
</dbReference>
<evidence type="ECO:0000256" key="9">
    <source>
        <dbReference type="ARBA" id="ARBA00023157"/>
    </source>
</evidence>
<evidence type="ECO:0000256" key="12">
    <source>
        <dbReference type="ARBA" id="ARBA00023295"/>
    </source>
</evidence>
<evidence type="ECO:0000313" key="20">
    <source>
        <dbReference type="Proteomes" id="UP000276215"/>
    </source>
</evidence>
<dbReference type="Pfam" id="PF09260">
    <property type="entry name" value="A_amylase_dom_C"/>
    <property type="match status" value="1"/>
</dbReference>
<comment type="catalytic activity">
    <reaction evidence="1">
        <text>Endohydrolysis of (1-&gt;4)-alpha-D-glucosidic linkages in polysaccharides containing three or more (1-&gt;4)-alpha-linked D-glucose units.</text>
        <dbReference type="EC" id="3.2.1.1"/>
    </reaction>
</comment>
<evidence type="ECO:0000256" key="7">
    <source>
        <dbReference type="ARBA" id="ARBA00022801"/>
    </source>
</evidence>
<feature type="disulfide bond" evidence="16">
    <location>
        <begin position="244"/>
        <end position="303"/>
    </location>
</feature>
<evidence type="ECO:0000256" key="16">
    <source>
        <dbReference type="PIRSR" id="PIRSR001024-4"/>
    </source>
</evidence>
<keyword evidence="7" id="KW-0378">Hydrolase</keyword>
<feature type="binding site" evidence="17">
    <location>
        <position position="238"/>
    </location>
    <ligand>
        <name>substrate</name>
    </ligand>
</feature>
<dbReference type="GO" id="GO:0016052">
    <property type="term" value="P:carbohydrate catabolic process"/>
    <property type="evidence" value="ECO:0007669"/>
    <property type="project" value="InterPro"/>
</dbReference>
<dbReference type="EMBL" id="ML120390">
    <property type="protein sequence ID" value="RPA99053.1"/>
    <property type="molecule type" value="Genomic_DNA"/>
</dbReference>
<organism evidence="19 20">
    <name type="scientific">Choiromyces venosus 120613-1</name>
    <dbReference type="NCBI Taxonomy" id="1336337"/>
    <lineage>
        <taxon>Eukaryota</taxon>
        <taxon>Fungi</taxon>
        <taxon>Dikarya</taxon>
        <taxon>Ascomycota</taxon>
        <taxon>Pezizomycotina</taxon>
        <taxon>Pezizomycetes</taxon>
        <taxon>Pezizales</taxon>
        <taxon>Tuberaceae</taxon>
        <taxon>Choiromyces</taxon>
    </lineage>
</organism>
<dbReference type="Proteomes" id="UP000276215">
    <property type="component" value="Unassembled WGS sequence"/>
</dbReference>
<feature type="binding site" evidence="17">
    <location>
        <position position="208"/>
    </location>
    <ligand>
        <name>substrate</name>
    </ligand>
</feature>
<evidence type="ECO:0000256" key="14">
    <source>
        <dbReference type="PIRSR" id="PIRSR001024-2"/>
    </source>
</evidence>
<dbReference type="STRING" id="1336337.A0A3N4JLC9"/>
<dbReference type="Gene3D" id="3.20.20.80">
    <property type="entry name" value="Glycosidases"/>
    <property type="match status" value="1"/>
</dbReference>
<feature type="binding site" evidence="15">
    <location>
        <position position="214"/>
    </location>
    <ligand>
        <name>Ca(2+)</name>
        <dbReference type="ChEBI" id="CHEBI:29108"/>
        <label>1</label>
    </ligand>
</feature>
<dbReference type="InterPro" id="IPR013780">
    <property type="entry name" value="Glyco_hydro_b"/>
</dbReference>
<comment type="cofactor">
    <cofactor evidence="2">
        <name>Ca(2+)</name>
        <dbReference type="ChEBI" id="CHEBI:29108"/>
    </cofactor>
</comment>
<dbReference type="EC" id="3.2.1.1" evidence="4"/>
<keyword evidence="9 16" id="KW-1015">Disulfide bond</keyword>
<dbReference type="InterPro" id="IPR017853">
    <property type="entry name" value="GH"/>
</dbReference>
<evidence type="ECO:0000259" key="18">
    <source>
        <dbReference type="SMART" id="SM00642"/>
    </source>
</evidence>
<evidence type="ECO:0000256" key="13">
    <source>
        <dbReference type="PIRSR" id="PIRSR001024-1"/>
    </source>
</evidence>
<reference evidence="19 20" key="1">
    <citation type="journal article" date="2018" name="Nat. Ecol. Evol.">
        <title>Pezizomycetes genomes reveal the molecular basis of ectomycorrhizal truffle lifestyle.</title>
        <authorList>
            <person name="Murat C."/>
            <person name="Payen T."/>
            <person name="Noel B."/>
            <person name="Kuo A."/>
            <person name="Morin E."/>
            <person name="Chen J."/>
            <person name="Kohler A."/>
            <person name="Krizsan K."/>
            <person name="Balestrini R."/>
            <person name="Da Silva C."/>
            <person name="Montanini B."/>
            <person name="Hainaut M."/>
            <person name="Levati E."/>
            <person name="Barry K.W."/>
            <person name="Belfiori B."/>
            <person name="Cichocki N."/>
            <person name="Clum A."/>
            <person name="Dockter R.B."/>
            <person name="Fauchery L."/>
            <person name="Guy J."/>
            <person name="Iotti M."/>
            <person name="Le Tacon F."/>
            <person name="Lindquist E.A."/>
            <person name="Lipzen A."/>
            <person name="Malagnac F."/>
            <person name="Mello A."/>
            <person name="Molinier V."/>
            <person name="Miyauchi S."/>
            <person name="Poulain J."/>
            <person name="Riccioni C."/>
            <person name="Rubini A."/>
            <person name="Sitrit Y."/>
            <person name="Splivallo R."/>
            <person name="Traeger S."/>
            <person name="Wang M."/>
            <person name="Zifcakova L."/>
            <person name="Wipf D."/>
            <person name="Zambonelli A."/>
            <person name="Paolocci F."/>
            <person name="Nowrousian M."/>
            <person name="Ottonello S."/>
            <person name="Baldrian P."/>
            <person name="Spatafora J.W."/>
            <person name="Henrissat B."/>
            <person name="Nagy L.G."/>
            <person name="Aury J.M."/>
            <person name="Wincker P."/>
            <person name="Grigoriev I.V."/>
            <person name="Bonfante P."/>
            <person name="Martin F.M."/>
        </authorList>
    </citation>
    <scope>NUCLEOTIDE SEQUENCE [LARGE SCALE GENOMIC DNA]</scope>
    <source>
        <strain evidence="19 20">120613-1</strain>
    </source>
</reference>
<evidence type="ECO:0000256" key="6">
    <source>
        <dbReference type="ARBA" id="ARBA00022729"/>
    </source>
</evidence>
<dbReference type="PANTHER" id="PTHR10357">
    <property type="entry name" value="ALPHA-AMYLASE FAMILY MEMBER"/>
    <property type="match status" value="1"/>
</dbReference>
<dbReference type="SUPFAM" id="SSF51011">
    <property type="entry name" value="Glycosyl hydrolase domain"/>
    <property type="match status" value="1"/>
</dbReference>
<evidence type="ECO:0000256" key="1">
    <source>
        <dbReference type="ARBA" id="ARBA00000548"/>
    </source>
</evidence>
<gene>
    <name evidence="19" type="ORF">L873DRAFT_1828203</name>
</gene>
<keyword evidence="5 15" id="KW-0479">Metal-binding</keyword>